<evidence type="ECO:0000313" key="3">
    <source>
        <dbReference type="Proteomes" id="UP001472866"/>
    </source>
</evidence>
<organism evidence="2 3">
    <name type="scientific">Chloropicon roscoffensis</name>
    <dbReference type="NCBI Taxonomy" id="1461544"/>
    <lineage>
        <taxon>Eukaryota</taxon>
        <taxon>Viridiplantae</taxon>
        <taxon>Chlorophyta</taxon>
        <taxon>Chloropicophyceae</taxon>
        <taxon>Chloropicales</taxon>
        <taxon>Chloropicaceae</taxon>
        <taxon>Chloropicon</taxon>
    </lineage>
</organism>
<reference evidence="2 3" key="1">
    <citation type="submission" date="2024-03" db="EMBL/GenBank/DDBJ databases">
        <title>Complete genome sequence of the green alga Chloropicon roscoffensis RCC1871.</title>
        <authorList>
            <person name="Lemieux C."/>
            <person name="Pombert J.-F."/>
            <person name="Otis C."/>
            <person name="Turmel M."/>
        </authorList>
    </citation>
    <scope>NUCLEOTIDE SEQUENCE [LARGE SCALE GENOMIC DNA]</scope>
    <source>
        <strain evidence="2 3">RCC1871</strain>
    </source>
</reference>
<evidence type="ECO:0000256" key="1">
    <source>
        <dbReference type="SAM" id="MobiDB-lite"/>
    </source>
</evidence>
<feature type="region of interest" description="Disordered" evidence="1">
    <location>
        <begin position="276"/>
        <end position="296"/>
    </location>
</feature>
<dbReference type="AlphaFoldDB" id="A0AAX4PAQ3"/>
<dbReference type="EMBL" id="CP151506">
    <property type="protein sequence ID" value="WZN62881.1"/>
    <property type="molecule type" value="Genomic_DNA"/>
</dbReference>
<accession>A0AAX4PAQ3</accession>
<gene>
    <name evidence="2" type="ORF">HKI87_06g44260</name>
</gene>
<protein>
    <submittedName>
        <fullName evidence="2">Uncharacterized protein</fullName>
    </submittedName>
</protein>
<evidence type="ECO:0000313" key="2">
    <source>
        <dbReference type="EMBL" id="WZN62881.1"/>
    </source>
</evidence>
<keyword evidence="3" id="KW-1185">Reference proteome</keyword>
<sequence>MAKGRAHELLHAYLGGSGSLDEDTVEYLLNLVENLDASDEEALQECSAVFVEYQSEVQGADGGDGALEKAARAIEGIVAALRGEANGGGMNAAAGQSSAEETALIDSMKALLTRVSTFNESQEGEEEAAVEEGSKSNHVSVLRGIIEASASTTGADGKKRKVADGTIETILDDCGGDLGEAALWITENDVFTYQAQLARERKDREEAIADSKANNTKIFERYGLRPVSQSSANVALAMSGKKKAGKDKSPKVRYHEGQVVTQRGEKYIVVKDDKEEWDGGSRGKVISKGKRGKGTY</sequence>
<name>A0AAX4PAQ3_9CHLO</name>
<proteinExistence type="predicted"/>
<dbReference type="Proteomes" id="UP001472866">
    <property type="component" value="Chromosome 06"/>
</dbReference>
<feature type="compositionally biased region" description="Basic residues" evidence="1">
    <location>
        <begin position="285"/>
        <end position="296"/>
    </location>
</feature>